<reference evidence="1" key="1">
    <citation type="submission" date="2009-06" db="EMBL/GenBank/DDBJ databases">
        <authorList>
            <consortium name="US DOE Joint Genome Institute (JGI-PGF)"/>
            <person name="Lucas S."/>
            <person name="Copeland A."/>
            <person name="Lapidus A."/>
            <person name="Glavina del Rio T."/>
            <person name="Dalin E."/>
            <person name="Tice H."/>
            <person name="Bruce D."/>
            <person name="Goodwin L."/>
            <person name="Pitluck S."/>
            <person name="Kyrpides N."/>
            <person name="Mavromatis K."/>
            <person name="Ivanova N."/>
            <person name="Saunders E."/>
            <person name="Brettin T."/>
            <person name="Detter J.C."/>
            <person name="Han C."/>
            <person name="Larimer F."/>
            <person name="Land M."/>
            <person name="Hauser L."/>
            <person name="Markowitz V."/>
            <person name="Cheng J.-F."/>
            <person name="Hugenholtz P."/>
            <person name="Woyke T."/>
            <person name="Wu D."/>
            <person name="Gronow S."/>
            <person name="Klenk H.-P."/>
            <person name="Eisen J.A."/>
        </authorList>
    </citation>
    <scope>NUCLEOTIDE SEQUENCE</scope>
    <source>
        <strain evidence="1">Eklund 17B</strain>
    </source>
</reference>
<organism evidence="1">
    <name type="scientific">Clostridium botulinum (strain Eklund 17B / Type B)</name>
    <dbReference type="NCBI Taxonomy" id="935198"/>
    <lineage>
        <taxon>Bacteria</taxon>
        <taxon>Bacillati</taxon>
        <taxon>Bacillota</taxon>
        <taxon>Clostridia</taxon>
        <taxon>Eubacteriales</taxon>
        <taxon>Clostridiaceae</taxon>
        <taxon>Clostridium</taxon>
    </lineage>
</organism>
<accession>U4P6P9</accession>
<dbReference type="KEGG" id="cbk:CLL_A2273"/>
<dbReference type="EMBL" id="CP001056">
    <property type="protein sequence ID" value="ACD21719.1"/>
    <property type="molecule type" value="Genomic_DNA"/>
</dbReference>
<gene>
    <name evidence="1" type="ordered locus">CLL_A2273</name>
</gene>
<proteinExistence type="predicted"/>
<protein>
    <submittedName>
        <fullName evidence="1">Uncharacterized protein</fullName>
    </submittedName>
</protein>
<sequence>MAVIKDIVEIIQPKVQQLHEKEGIGIKEALERVFNEIGYVKTNNSYVKIKK</sequence>
<dbReference type="PATRIC" id="fig|935198.13.peg.2228"/>
<dbReference type="HOGENOM" id="CLU_214788_0_0_9"/>
<dbReference type="AlphaFoldDB" id="B2TRS3"/>
<accession>B2TRS3</accession>
<evidence type="ECO:0000313" key="1">
    <source>
        <dbReference type="EMBL" id="ACD21719.1"/>
    </source>
</evidence>
<name>B2TRS3_CLOBB</name>
<reference evidence="1" key="2">
    <citation type="submission" date="2009-08" db="EMBL/GenBank/DDBJ databases">
        <authorList>
            <person name="Shrivastava S."/>
            <person name="Brinkac L.M."/>
            <person name="Dodson R.J."/>
            <person name="Harkins D.M."/>
            <person name="Durkin A.S."/>
            <person name="Sutton G."/>
        </authorList>
    </citation>
    <scope>NUCLEOTIDE SEQUENCE</scope>
    <source>
        <strain evidence="1">Eklund 17B</strain>
    </source>
</reference>